<dbReference type="KEGG" id="vg:77946502"/>
<dbReference type="EMBL" id="MW015081">
    <property type="protein sequence ID" value="QPX48297.1"/>
    <property type="molecule type" value="Genomic_DNA"/>
</dbReference>
<sequence length="286" mass="30831">MNTVARLRSDGVLFANLFDEFSSPSRNVSVDQYGVFYSNTMKEGVFSELSSTIPMRIVNNKDLRVYNYFDELTGVSDVTPPAPSGTYSIVSGTKLPLFGTGGGAYPPTGSWTGIQNASVDDAFLTIALPFTFYLAGTGYTTTYMGSNSYLTFSAGSTIFSGLSASVPALPKFMFGAADNSYQRVSRFAFGTDYQRIRYEGTAATSGVVGSPNIVLEITLFNPNVMGGKNVLELLVGNHSRLTGVRNVANASTAYATYTLSQNQSYVFEGNSDGTSWTIYTGYNVNY</sequence>
<dbReference type="GeneID" id="77946502"/>
<accession>A0A879R3E6</accession>
<dbReference type="Proteomes" id="UP000664915">
    <property type="component" value="Segment"/>
</dbReference>
<dbReference type="RefSeq" id="YP_010670307.1">
    <property type="nucleotide sequence ID" value="NC_070963.1"/>
</dbReference>
<name>A0A879R3E6_9CAUD</name>
<protein>
    <submittedName>
        <fullName evidence="1">Uncharacterized protein</fullName>
    </submittedName>
</protein>
<proteinExistence type="predicted"/>
<evidence type="ECO:0000313" key="2">
    <source>
        <dbReference type="Proteomes" id="UP000664915"/>
    </source>
</evidence>
<keyword evidence="2" id="KW-1185">Reference proteome</keyword>
<reference evidence="1" key="1">
    <citation type="submission" date="2020-09" db="EMBL/GenBank/DDBJ databases">
        <authorList>
            <person name="Zhang D."/>
            <person name="Hatherill J.R."/>
            <person name="Ramirez J.F."/>
            <person name="Edinger B."/>
            <person name="Balarin R."/>
            <person name="Sullivan A."/>
            <person name="Humpal K.M."/>
            <person name="Guseva A."/>
            <person name="Butela K.A."/>
            <person name="Garlena R.A."/>
            <person name="Russell D.A."/>
            <person name="Pope W.H."/>
            <person name="Jacobs-Sera D."/>
            <person name="Hatfull G.F."/>
        </authorList>
    </citation>
    <scope>NUCLEOTIDE SEQUENCE</scope>
</reference>
<organism evidence="1 2">
    <name type="scientific">Synechococcus phage S-SRM01</name>
    <dbReference type="NCBI Taxonomy" id="2781608"/>
    <lineage>
        <taxon>Viruses</taxon>
        <taxon>Duplodnaviria</taxon>
        <taxon>Heunggongvirae</taxon>
        <taxon>Uroviricota</taxon>
        <taxon>Caudoviricetes</taxon>
        <taxon>Pantevenvirales</taxon>
        <taxon>Kyanoviridae</taxon>
        <taxon>Serangoonvirus</taxon>
        <taxon>Serangoonvirus essarone</taxon>
    </lineage>
</organism>
<evidence type="ECO:0000313" key="1">
    <source>
        <dbReference type="EMBL" id="QPX48297.1"/>
    </source>
</evidence>